<evidence type="ECO:0000256" key="5">
    <source>
        <dbReference type="ARBA" id="ARBA00022695"/>
    </source>
</evidence>
<comment type="subcellular location">
    <subcellularLocation>
        <location evidence="1">Cytoplasm</location>
    </subcellularLocation>
</comment>
<dbReference type="InterPro" id="IPR001001">
    <property type="entry name" value="DNA_polIII_beta"/>
</dbReference>
<dbReference type="Pfam" id="PF02767">
    <property type="entry name" value="DNA_pol3_beta_2"/>
    <property type="match status" value="1"/>
</dbReference>
<evidence type="ECO:0000313" key="10">
    <source>
        <dbReference type="EMBL" id="GAA0952558.1"/>
    </source>
</evidence>
<accession>A0ABN1R778</accession>
<dbReference type="SUPFAM" id="SSF46955">
    <property type="entry name" value="Putative DNA-binding domain"/>
    <property type="match status" value="1"/>
</dbReference>
<dbReference type="InterPro" id="IPR046938">
    <property type="entry name" value="DNA_clamp_sf"/>
</dbReference>
<name>A0ABN1R778_9ACTN</name>
<gene>
    <name evidence="10" type="ORF">GCM10009550_33440</name>
</gene>
<dbReference type="PANTHER" id="PTHR30478:SF0">
    <property type="entry name" value="BETA SLIDING CLAMP"/>
    <property type="match status" value="1"/>
</dbReference>
<evidence type="ECO:0000256" key="8">
    <source>
        <dbReference type="ARBA" id="ARBA00023125"/>
    </source>
</evidence>
<evidence type="ECO:0000256" key="2">
    <source>
        <dbReference type="ARBA" id="ARBA00010752"/>
    </source>
</evidence>
<evidence type="ECO:0000256" key="4">
    <source>
        <dbReference type="ARBA" id="ARBA00022679"/>
    </source>
</evidence>
<proteinExistence type="inferred from homology"/>
<keyword evidence="6" id="KW-0235">DNA replication</keyword>
<dbReference type="Gene3D" id="3.10.150.10">
    <property type="entry name" value="DNA Polymerase III, subunit A, domain 2"/>
    <property type="match status" value="2"/>
</dbReference>
<comment type="caution">
    <text evidence="10">The sequence shown here is derived from an EMBL/GenBank/DDBJ whole genome shotgun (WGS) entry which is preliminary data.</text>
</comment>
<keyword evidence="8" id="KW-0238">DNA-binding</keyword>
<dbReference type="PANTHER" id="PTHR30478">
    <property type="entry name" value="DNA POLYMERASE III SUBUNIT BETA"/>
    <property type="match status" value="1"/>
</dbReference>
<keyword evidence="5" id="KW-0548">Nucleotidyltransferase</keyword>
<dbReference type="EMBL" id="BAAAHH010000012">
    <property type="protein sequence ID" value="GAA0952558.1"/>
    <property type="molecule type" value="Genomic_DNA"/>
</dbReference>
<dbReference type="SMART" id="SM00422">
    <property type="entry name" value="HTH_MERR"/>
    <property type="match status" value="1"/>
</dbReference>
<dbReference type="Pfam" id="PF13411">
    <property type="entry name" value="MerR_1"/>
    <property type="match status" value="1"/>
</dbReference>
<evidence type="ECO:0000256" key="3">
    <source>
        <dbReference type="ARBA" id="ARBA00022490"/>
    </source>
</evidence>
<dbReference type="Proteomes" id="UP001500665">
    <property type="component" value="Unassembled WGS sequence"/>
</dbReference>
<evidence type="ECO:0000256" key="6">
    <source>
        <dbReference type="ARBA" id="ARBA00022705"/>
    </source>
</evidence>
<evidence type="ECO:0000256" key="1">
    <source>
        <dbReference type="ARBA" id="ARBA00004496"/>
    </source>
</evidence>
<reference evidence="10 11" key="1">
    <citation type="journal article" date="2019" name="Int. J. Syst. Evol. Microbiol.">
        <title>The Global Catalogue of Microorganisms (GCM) 10K type strain sequencing project: providing services to taxonomists for standard genome sequencing and annotation.</title>
        <authorList>
            <consortium name="The Broad Institute Genomics Platform"/>
            <consortium name="The Broad Institute Genome Sequencing Center for Infectious Disease"/>
            <person name="Wu L."/>
            <person name="Ma J."/>
        </authorList>
    </citation>
    <scope>NUCLEOTIDE SEQUENCE [LARGE SCALE GENOMIC DNA]</scope>
    <source>
        <strain evidence="10 11">JCM 10696</strain>
    </source>
</reference>
<dbReference type="InterPro" id="IPR009061">
    <property type="entry name" value="DNA-bd_dom_put_sf"/>
</dbReference>
<feature type="domain" description="HTH merR-type" evidence="9">
    <location>
        <begin position="1"/>
        <end position="70"/>
    </location>
</feature>
<protein>
    <submittedName>
        <fullName evidence="10">MerR family transcriptional regulator</fullName>
    </submittedName>
</protein>
<keyword evidence="7" id="KW-0239">DNA-directed DNA polymerase</keyword>
<keyword evidence="4" id="KW-0808">Transferase</keyword>
<sequence length="356" mass="38088">MSIGVFARRVGLAPSALRFYDDCGLLAPARVDAATGYRHYAPEQEERAVLVRRLRDAGMPLPDASVVLDGSAEEARAVLRRHAERTRESARAAQEVIGELLGALPGGGDASCARLGGPELARAVRQVAAAVARGADLGRFPVLGCVLLELDGHEVRLAATDRYRLAVRTLRAFSSTGGPRHALVPSEELNEAVSWLLPRPEIGLELDGRRVLLHDGSQQRALSVRDEVFPSYRMLLDALPPVRHRIITAREPLAALLRAPSASASGEAVEAVCVQADSEGRLAVGDTELPAVCTGPAVRAHFDPRVLLPALEASVGPDVLLEISAADQPVVVRSADQGSFTTLVMPVHHRKEDRES</sequence>
<dbReference type="InterPro" id="IPR022637">
    <property type="entry name" value="DNA_polIII_beta_cen"/>
</dbReference>
<comment type="similarity">
    <text evidence="2">Belongs to the beta sliding clamp family.</text>
</comment>
<dbReference type="Gene3D" id="1.10.1660.10">
    <property type="match status" value="1"/>
</dbReference>
<keyword evidence="3" id="KW-0963">Cytoplasm</keyword>
<keyword evidence="11" id="KW-1185">Reference proteome</keyword>
<evidence type="ECO:0000313" key="11">
    <source>
        <dbReference type="Proteomes" id="UP001500665"/>
    </source>
</evidence>
<dbReference type="InterPro" id="IPR000551">
    <property type="entry name" value="MerR-type_HTH_dom"/>
</dbReference>
<dbReference type="SUPFAM" id="SSF55979">
    <property type="entry name" value="DNA clamp"/>
    <property type="match status" value="2"/>
</dbReference>
<evidence type="ECO:0000256" key="7">
    <source>
        <dbReference type="ARBA" id="ARBA00022932"/>
    </source>
</evidence>
<dbReference type="PROSITE" id="PS50937">
    <property type="entry name" value="HTH_MERR_2"/>
    <property type="match status" value="1"/>
</dbReference>
<organism evidence="10 11">
    <name type="scientific">Actinocorallia libanotica</name>
    <dbReference type="NCBI Taxonomy" id="46162"/>
    <lineage>
        <taxon>Bacteria</taxon>
        <taxon>Bacillati</taxon>
        <taxon>Actinomycetota</taxon>
        <taxon>Actinomycetes</taxon>
        <taxon>Streptosporangiales</taxon>
        <taxon>Thermomonosporaceae</taxon>
        <taxon>Actinocorallia</taxon>
    </lineage>
</organism>
<evidence type="ECO:0000259" key="9">
    <source>
        <dbReference type="PROSITE" id="PS50937"/>
    </source>
</evidence>
<dbReference type="PROSITE" id="PS00552">
    <property type="entry name" value="HTH_MERR_1"/>
    <property type="match status" value="1"/>
</dbReference>